<dbReference type="OrthoDB" id="323844at2157"/>
<evidence type="ECO:0000313" key="2">
    <source>
        <dbReference type="Proteomes" id="UP000823736"/>
    </source>
</evidence>
<evidence type="ECO:0000313" key="1">
    <source>
        <dbReference type="EMBL" id="MBP1987556.1"/>
    </source>
</evidence>
<dbReference type="PANTHER" id="PTHR39550:SF1">
    <property type="entry name" value="SLL0658 PROTEIN"/>
    <property type="match status" value="1"/>
</dbReference>
<dbReference type="InterPro" id="IPR029060">
    <property type="entry name" value="PIN-like_dom_sf"/>
</dbReference>
<accession>A0A8T4GX87</accession>
<dbReference type="Proteomes" id="UP000823736">
    <property type="component" value="Unassembled WGS sequence"/>
</dbReference>
<dbReference type="AlphaFoldDB" id="A0A8T4GX87"/>
<gene>
    <name evidence="1" type="ORF">J2753_002057</name>
</gene>
<comment type="caution">
    <text evidence="1">The sequence shown here is derived from an EMBL/GenBank/DDBJ whole genome shotgun (WGS) entry which is preliminary data.</text>
</comment>
<dbReference type="RefSeq" id="WP_209491880.1">
    <property type="nucleotide sequence ID" value="NZ_JAGGLC010000004.1"/>
</dbReference>
<proteinExistence type="predicted"/>
<dbReference type="Pfam" id="PF11848">
    <property type="entry name" value="DUF3368"/>
    <property type="match status" value="1"/>
</dbReference>
<dbReference type="EMBL" id="JAGGLC010000004">
    <property type="protein sequence ID" value="MBP1987556.1"/>
    <property type="molecule type" value="Genomic_DNA"/>
</dbReference>
<organism evidence="1 2">
    <name type="scientific">Halolamina salifodinae</name>
    <dbReference type="NCBI Taxonomy" id="1202767"/>
    <lineage>
        <taxon>Archaea</taxon>
        <taxon>Methanobacteriati</taxon>
        <taxon>Methanobacteriota</taxon>
        <taxon>Stenosarchaea group</taxon>
        <taxon>Halobacteria</taxon>
        <taxon>Halobacteriales</taxon>
        <taxon>Haloferacaceae</taxon>
    </lineage>
</organism>
<keyword evidence="2" id="KW-1185">Reference proteome</keyword>
<dbReference type="SUPFAM" id="SSF88723">
    <property type="entry name" value="PIN domain-like"/>
    <property type="match status" value="1"/>
</dbReference>
<name>A0A8T4GX87_9EURY</name>
<dbReference type="PANTHER" id="PTHR39550">
    <property type="entry name" value="SLL0658 PROTEIN"/>
    <property type="match status" value="1"/>
</dbReference>
<reference evidence="1" key="1">
    <citation type="submission" date="2021-03" db="EMBL/GenBank/DDBJ databases">
        <title>Genomic Encyclopedia of Type Strains, Phase IV (KMG-IV): sequencing the most valuable type-strain genomes for metagenomic binning, comparative biology and taxonomic classification.</title>
        <authorList>
            <person name="Goeker M."/>
        </authorList>
    </citation>
    <scope>NUCLEOTIDE SEQUENCE</scope>
    <source>
        <strain evidence="1">DSM 26232</strain>
    </source>
</reference>
<sequence length="159" mass="16316">MIVAVTDAGPLIHLGEIDSLELPEVIDELVVPESVRRELEAGGAPGGFDDRSVEVATAGGDESWVEAGLDAGEAAALAVAADRDAILLTDDLAARDAATETGVEVHGSIGIIALASGRGGLTEDEAAQLMRSLQTDTSLFVTDAVVEHGIEILREDSDG</sequence>
<protein>
    <submittedName>
        <fullName evidence="1">Putative nucleic acid-binding protein</fullName>
    </submittedName>
</protein>
<dbReference type="InterPro" id="IPR021799">
    <property type="entry name" value="PIN-like_prokaryotic"/>
</dbReference>